<feature type="region of interest" description="Disordered" evidence="1">
    <location>
        <begin position="1"/>
        <end position="30"/>
    </location>
</feature>
<dbReference type="Proteomes" id="UP001153678">
    <property type="component" value="Unassembled WGS sequence"/>
</dbReference>
<comment type="caution">
    <text evidence="2">The sequence shown here is derived from an EMBL/GenBank/DDBJ whole genome shotgun (WGS) entry which is preliminary data.</text>
</comment>
<accession>A0A9W4SWB6</accession>
<organism evidence="2 3">
    <name type="scientific">Funneliformis geosporum</name>
    <dbReference type="NCBI Taxonomy" id="1117311"/>
    <lineage>
        <taxon>Eukaryota</taxon>
        <taxon>Fungi</taxon>
        <taxon>Fungi incertae sedis</taxon>
        <taxon>Mucoromycota</taxon>
        <taxon>Glomeromycotina</taxon>
        <taxon>Glomeromycetes</taxon>
        <taxon>Glomerales</taxon>
        <taxon>Glomeraceae</taxon>
        <taxon>Funneliformis</taxon>
    </lineage>
</organism>
<keyword evidence="3" id="KW-1185">Reference proteome</keyword>
<reference evidence="2" key="1">
    <citation type="submission" date="2022-08" db="EMBL/GenBank/DDBJ databases">
        <authorList>
            <person name="Kallberg Y."/>
            <person name="Tangrot J."/>
            <person name="Rosling A."/>
        </authorList>
    </citation>
    <scope>NUCLEOTIDE SEQUENCE</scope>
    <source>
        <strain evidence="2">Wild A</strain>
    </source>
</reference>
<protein>
    <submittedName>
        <fullName evidence="2">19155_t:CDS:1</fullName>
    </submittedName>
</protein>
<sequence length="61" mass="7004">MVHQYKVTQKVQYRPDPQNNSAPTRHGVIKELRPNLKYIVETDGQKREIHQDQIAGPSPPA</sequence>
<dbReference type="EMBL" id="CAMKVN010003130">
    <property type="protein sequence ID" value="CAI2183779.1"/>
    <property type="molecule type" value="Genomic_DNA"/>
</dbReference>
<dbReference type="AlphaFoldDB" id="A0A9W4SWB6"/>
<evidence type="ECO:0000256" key="1">
    <source>
        <dbReference type="SAM" id="MobiDB-lite"/>
    </source>
</evidence>
<evidence type="ECO:0000313" key="2">
    <source>
        <dbReference type="EMBL" id="CAI2183779.1"/>
    </source>
</evidence>
<evidence type="ECO:0000313" key="3">
    <source>
        <dbReference type="Proteomes" id="UP001153678"/>
    </source>
</evidence>
<gene>
    <name evidence="2" type="ORF">FWILDA_LOCUS11249</name>
</gene>
<name>A0A9W4SWB6_9GLOM</name>
<proteinExistence type="predicted"/>
<feature type="compositionally biased region" description="Polar residues" evidence="1">
    <location>
        <begin position="1"/>
        <end position="23"/>
    </location>
</feature>